<dbReference type="Pfam" id="PF20329">
    <property type="entry name" value="DUF6624"/>
    <property type="match status" value="1"/>
</dbReference>
<name>A0A1E7W437_9BURK</name>
<comment type="caution">
    <text evidence="1">The sequence shown here is derived from an EMBL/GenBank/DDBJ whole genome shotgun (WGS) entry which is preliminary data.</text>
</comment>
<dbReference type="PATRIC" id="fig|762836.4.peg.5531"/>
<dbReference type="InterPro" id="IPR046732">
    <property type="entry name" value="DUF6624"/>
</dbReference>
<reference evidence="2" key="1">
    <citation type="journal article" date="2016" name="Front. Microbiol.">
        <title>Molecular Keys to the Janthinobacterium and Duganella spp. Interaction with the Plant Pathogen Fusarium graminearum.</title>
        <authorList>
            <person name="Haack F.S."/>
            <person name="Poehlein A."/>
            <person name="Kroger C."/>
            <person name="Voigt C.A."/>
            <person name="Piepenbring M."/>
            <person name="Bode H.B."/>
            <person name="Daniel R."/>
            <person name="Schafer W."/>
            <person name="Streit W.R."/>
        </authorList>
    </citation>
    <scope>NUCLEOTIDE SEQUENCE [LARGE SCALE GENOMIC DNA]</scope>
    <source>
        <strain evidence="2">T54</strain>
    </source>
</reference>
<evidence type="ECO:0000313" key="2">
    <source>
        <dbReference type="Proteomes" id="UP000175989"/>
    </source>
</evidence>
<gene>
    <name evidence="1" type="ORF">DUPY_53830</name>
</gene>
<evidence type="ECO:0000313" key="1">
    <source>
        <dbReference type="EMBL" id="OEZ90381.1"/>
    </source>
</evidence>
<accession>A0A1E7W437</accession>
<dbReference type="AlphaFoldDB" id="A0A1E7W437"/>
<proteinExistence type="predicted"/>
<organism evidence="1 2">
    <name type="scientific">Duganella phyllosphaerae</name>
    <dbReference type="NCBI Taxonomy" id="762836"/>
    <lineage>
        <taxon>Bacteria</taxon>
        <taxon>Pseudomonadati</taxon>
        <taxon>Pseudomonadota</taxon>
        <taxon>Betaproteobacteria</taxon>
        <taxon>Burkholderiales</taxon>
        <taxon>Oxalobacteraceae</taxon>
        <taxon>Telluria group</taxon>
        <taxon>Duganella</taxon>
    </lineage>
</organism>
<dbReference type="Proteomes" id="UP000175989">
    <property type="component" value="Unassembled WGS sequence"/>
</dbReference>
<keyword evidence="2" id="KW-1185">Reference proteome</keyword>
<sequence length="270" mass="29575">MLIAALLGLTQVSHAQESLSQTTISFYANGKPVGGMIFPIGGTVEFRAVSNNTESDDKRIRYADNVQGRLTPPAGQPIVFFGEDVVMSRESISAERARAVQDLVKMSASDQLYRGRDATGASLTDEDWRQQTAIDVANTKRLSEIVDTFGWPGLRFAGAASQTAFLVLQHSDNATQRKYLPLLRQAVERHDALGAQLALLEDRLRVAEGKPQLYGSQLVGEPLHFQPIEDEANVDARRRSIGLSSMAEYAKLFGLVYVPVTADRNSTPQP</sequence>
<dbReference type="EMBL" id="LROM01000158">
    <property type="protein sequence ID" value="OEZ90381.1"/>
    <property type="molecule type" value="Genomic_DNA"/>
</dbReference>
<protein>
    <submittedName>
        <fullName evidence="1">Uncharacterized protein</fullName>
    </submittedName>
</protein>